<dbReference type="AlphaFoldDB" id="A0A6A5C1X4"/>
<keyword evidence="3" id="KW-1185">Reference proteome</keyword>
<evidence type="ECO:0000313" key="3">
    <source>
        <dbReference type="Proteomes" id="UP000444721"/>
    </source>
</evidence>
<protein>
    <recommendedName>
        <fullName evidence="1">Methyltransferase FkbM domain-containing protein</fullName>
    </recommendedName>
</protein>
<proteinExistence type="predicted"/>
<reference evidence="2 3" key="1">
    <citation type="journal article" date="2019" name="Sci. Rep.">
        <title>Nanopore sequencing improves the draft genome of the human pathogenic amoeba Naegleria fowleri.</title>
        <authorList>
            <person name="Liechti N."/>
            <person name="Schurch N."/>
            <person name="Bruggmann R."/>
            <person name="Wittwer M."/>
        </authorList>
    </citation>
    <scope>NUCLEOTIDE SEQUENCE [LARGE SCALE GENOMIC DNA]</scope>
    <source>
        <strain evidence="2 3">ATCC 30894</strain>
    </source>
</reference>
<dbReference type="InterPro" id="IPR029063">
    <property type="entry name" value="SAM-dependent_MTases_sf"/>
</dbReference>
<dbReference type="SUPFAM" id="SSF53335">
    <property type="entry name" value="S-adenosyl-L-methionine-dependent methyltransferases"/>
    <property type="match status" value="1"/>
</dbReference>
<dbReference type="Pfam" id="PF05050">
    <property type="entry name" value="Methyltransf_21"/>
    <property type="match status" value="1"/>
</dbReference>
<accession>A0A6A5C1X4</accession>
<sequence length="294" mass="33394">MNNKHPFLVEKEPQKPLISLDLLNSLPQRIVYPVPTKTVPSLSVACFAEDIIICKGLQQSGRWEVFDSEEYFLSNLFTRPLDQEYRYFLDFGSNLGLFSLLLASKGNWKGIAVEALFGSAIEFNLFANKLQDKVRVEKVALASDGIGYVHMKFHANNPGSSTAVGASETEGHMKVPKMTIDMVVEKYEKEGFIPRGVEFDYVKLDIEGFEVKALKGATKLLEQRRVKLWQIELIHHISEAGDDPKDVIRMLNQNGYTVFWGKDKTRKITPETLEIKGWNDAYAFRNDLLSQSQI</sequence>
<dbReference type="NCBIfam" id="TIGR01444">
    <property type="entry name" value="fkbM_fam"/>
    <property type="match status" value="1"/>
</dbReference>
<evidence type="ECO:0000259" key="1">
    <source>
        <dbReference type="Pfam" id="PF05050"/>
    </source>
</evidence>
<evidence type="ECO:0000313" key="2">
    <source>
        <dbReference type="EMBL" id="KAF0981021.1"/>
    </source>
</evidence>
<dbReference type="Proteomes" id="UP000444721">
    <property type="component" value="Unassembled WGS sequence"/>
</dbReference>
<dbReference type="Gene3D" id="3.40.50.150">
    <property type="entry name" value="Vaccinia Virus protein VP39"/>
    <property type="match status" value="1"/>
</dbReference>
<name>A0A6A5C1X4_NAEFO</name>
<dbReference type="GeneID" id="68120024"/>
<comment type="caution">
    <text evidence="2">The sequence shown here is derived from an EMBL/GenBank/DDBJ whole genome shotgun (WGS) entry which is preliminary data.</text>
</comment>
<dbReference type="VEuPathDB" id="AmoebaDB:FDP41_012809"/>
<dbReference type="InterPro" id="IPR006342">
    <property type="entry name" value="FkbM_mtfrase"/>
</dbReference>
<dbReference type="RefSeq" id="XP_044565734.1">
    <property type="nucleotide sequence ID" value="XM_044703369.1"/>
</dbReference>
<dbReference type="EMBL" id="VFQX01000016">
    <property type="protein sequence ID" value="KAF0981021.1"/>
    <property type="molecule type" value="Genomic_DNA"/>
</dbReference>
<dbReference type="OrthoDB" id="430136at2759"/>
<dbReference type="VEuPathDB" id="AmoebaDB:NfTy_080230"/>
<organism evidence="2 3">
    <name type="scientific">Naegleria fowleri</name>
    <name type="common">Brain eating amoeba</name>
    <dbReference type="NCBI Taxonomy" id="5763"/>
    <lineage>
        <taxon>Eukaryota</taxon>
        <taxon>Discoba</taxon>
        <taxon>Heterolobosea</taxon>
        <taxon>Tetramitia</taxon>
        <taxon>Eutetramitia</taxon>
        <taxon>Vahlkampfiidae</taxon>
        <taxon>Naegleria</taxon>
    </lineage>
</organism>
<feature type="domain" description="Methyltransferase FkbM" evidence="1">
    <location>
        <begin position="92"/>
        <end position="257"/>
    </location>
</feature>
<gene>
    <name evidence="2" type="ORF">FDP41_012809</name>
</gene>
<dbReference type="PANTHER" id="PTHR34203:SF15">
    <property type="entry name" value="SLL1173 PROTEIN"/>
    <property type="match status" value="1"/>
</dbReference>
<dbReference type="InterPro" id="IPR052514">
    <property type="entry name" value="SAM-dependent_MTase"/>
</dbReference>
<dbReference type="PANTHER" id="PTHR34203">
    <property type="entry name" value="METHYLTRANSFERASE, FKBM FAMILY PROTEIN"/>
    <property type="match status" value="1"/>
</dbReference>